<dbReference type="InterPro" id="IPR051709">
    <property type="entry name" value="Ub-ligase/GTPase-reg"/>
</dbReference>
<evidence type="ECO:0000256" key="3">
    <source>
        <dbReference type="PROSITE-ProRule" id="PRU00104"/>
    </source>
</evidence>
<evidence type="ECO:0000256" key="1">
    <source>
        <dbReference type="ARBA" id="ARBA00022737"/>
    </source>
</evidence>
<evidence type="ECO:0000256" key="4">
    <source>
        <dbReference type="SAM" id="Phobius"/>
    </source>
</evidence>
<gene>
    <name evidence="6" type="ORF">TCMB3V08_LOCUS12321</name>
</gene>
<dbReference type="AlphaFoldDB" id="A0A7R9JIZ8"/>
<evidence type="ECO:0000259" key="5">
    <source>
        <dbReference type="PROSITE" id="PS50237"/>
    </source>
</evidence>
<dbReference type="InterPro" id="IPR035983">
    <property type="entry name" value="Hect_E3_ubiquitin_ligase"/>
</dbReference>
<name>A0A7R9JIZ8_TIMCA</name>
<keyword evidence="1" id="KW-0677">Repeat</keyword>
<sequence length="184" mass="20855">MQSAMNHAATQALTSMLFAPSQTHSISAFLQLFVDRNNLVQDTIRELTKYNTSELKKPLKVVTLTFTTTSTRSGDPTVQQVTFLGEEAVDAGGVTKEFFMLLLREILDPKYGMFRYHEETRTMWFSEDSFEDEIMYYLVGLVCGLAIYNFTIINMPFPLALYKKLLSEPVSLQDLKGLSPTLAK</sequence>
<accession>A0A7R9JIZ8</accession>
<dbReference type="GO" id="GO:0061630">
    <property type="term" value="F:ubiquitin protein ligase activity"/>
    <property type="evidence" value="ECO:0007669"/>
    <property type="project" value="TreeGrafter"/>
</dbReference>
<dbReference type="Pfam" id="PF00632">
    <property type="entry name" value="HECT"/>
    <property type="match status" value="1"/>
</dbReference>
<dbReference type="GO" id="GO:0006511">
    <property type="term" value="P:ubiquitin-dependent protein catabolic process"/>
    <property type="evidence" value="ECO:0007669"/>
    <property type="project" value="TreeGrafter"/>
</dbReference>
<dbReference type="EMBL" id="OE193972">
    <property type="protein sequence ID" value="CAD7579788.1"/>
    <property type="molecule type" value="Genomic_DNA"/>
</dbReference>
<reference evidence="6" key="1">
    <citation type="submission" date="2020-11" db="EMBL/GenBank/DDBJ databases">
        <authorList>
            <person name="Tran Van P."/>
        </authorList>
    </citation>
    <scope>NUCLEOTIDE SEQUENCE</scope>
</reference>
<evidence type="ECO:0000313" key="6">
    <source>
        <dbReference type="EMBL" id="CAD7579788.1"/>
    </source>
</evidence>
<keyword evidence="2 3" id="KW-0833">Ubl conjugation pathway</keyword>
<organism evidence="6">
    <name type="scientific">Timema californicum</name>
    <name type="common">California timema</name>
    <name type="synonym">Walking stick</name>
    <dbReference type="NCBI Taxonomy" id="61474"/>
    <lineage>
        <taxon>Eukaryota</taxon>
        <taxon>Metazoa</taxon>
        <taxon>Ecdysozoa</taxon>
        <taxon>Arthropoda</taxon>
        <taxon>Hexapoda</taxon>
        <taxon>Insecta</taxon>
        <taxon>Pterygota</taxon>
        <taxon>Neoptera</taxon>
        <taxon>Polyneoptera</taxon>
        <taxon>Phasmatodea</taxon>
        <taxon>Timematodea</taxon>
        <taxon>Timematoidea</taxon>
        <taxon>Timematidae</taxon>
        <taxon>Timema</taxon>
    </lineage>
</organism>
<dbReference type="PROSITE" id="PS50237">
    <property type="entry name" value="HECT"/>
    <property type="match status" value="1"/>
</dbReference>
<dbReference type="GO" id="GO:0016567">
    <property type="term" value="P:protein ubiquitination"/>
    <property type="evidence" value="ECO:0007669"/>
    <property type="project" value="TreeGrafter"/>
</dbReference>
<keyword evidence="4" id="KW-0472">Membrane</keyword>
<protein>
    <submittedName>
        <fullName evidence="6">(California timema) hypothetical protein</fullName>
    </submittedName>
</protein>
<evidence type="ECO:0000256" key="2">
    <source>
        <dbReference type="ARBA" id="ARBA00022786"/>
    </source>
</evidence>
<keyword evidence="4" id="KW-0812">Transmembrane</keyword>
<dbReference type="SUPFAM" id="SSF56204">
    <property type="entry name" value="Hect, E3 ligase catalytic domain"/>
    <property type="match status" value="1"/>
</dbReference>
<comment type="caution">
    <text evidence="3">Lacks conserved residue(s) required for the propagation of feature annotation.</text>
</comment>
<proteinExistence type="predicted"/>
<dbReference type="PANTHER" id="PTHR45622">
    <property type="entry name" value="UBIQUITIN-PROTEIN LIGASE E3A-RELATED"/>
    <property type="match status" value="1"/>
</dbReference>
<dbReference type="Gene3D" id="3.90.1750.10">
    <property type="entry name" value="Hect, E3 ligase catalytic domains"/>
    <property type="match status" value="1"/>
</dbReference>
<dbReference type="InterPro" id="IPR000569">
    <property type="entry name" value="HECT_dom"/>
</dbReference>
<feature type="domain" description="HECT" evidence="5">
    <location>
        <begin position="51"/>
        <end position="184"/>
    </location>
</feature>
<feature type="transmembrane region" description="Helical" evidence="4">
    <location>
        <begin position="134"/>
        <end position="157"/>
    </location>
</feature>
<dbReference type="GO" id="GO:0009966">
    <property type="term" value="P:regulation of signal transduction"/>
    <property type="evidence" value="ECO:0007669"/>
    <property type="project" value="UniProtKB-ARBA"/>
</dbReference>
<dbReference type="PANTHER" id="PTHR45622:SF76">
    <property type="entry name" value="HECT AND RLD DOMAIN CONTAINING E3 UBIQUITIN LIGASE 4, ISOFORM C"/>
    <property type="match status" value="1"/>
</dbReference>
<dbReference type="GO" id="GO:0005737">
    <property type="term" value="C:cytoplasm"/>
    <property type="evidence" value="ECO:0007669"/>
    <property type="project" value="TreeGrafter"/>
</dbReference>
<keyword evidence="4" id="KW-1133">Transmembrane helix</keyword>